<evidence type="ECO:0000313" key="1">
    <source>
        <dbReference type="EMBL" id="KAK3056160.1"/>
    </source>
</evidence>
<accession>A0AAJ0GET5</accession>
<evidence type="ECO:0000313" key="2">
    <source>
        <dbReference type="Proteomes" id="UP001271007"/>
    </source>
</evidence>
<name>A0AAJ0GET5_9PEZI</name>
<organism evidence="1 2">
    <name type="scientific">Extremus antarcticus</name>
    <dbReference type="NCBI Taxonomy" id="702011"/>
    <lineage>
        <taxon>Eukaryota</taxon>
        <taxon>Fungi</taxon>
        <taxon>Dikarya</taxon>
        <taxon>Ascomycota</taxon>
        <taxon>Pezizomycotina</taxon>
        <taxon>Dothideomycetes</taxon>
        <taxon>Dothideomycetidae</taxon>
        <taxon>Mycosphaerellales</taxon>
        <taxon>Extremaceae</taxon>
        <taxon>Extremus</taxon>
    </lineage>
</organism>
<dbReference type="AlphaFoldDB" id="A0AAJ0GET5"/>
<proteinExistence type="predicted"/>
<gene>
    <name evidence="1" type="ORF">LTR09_002666</name>
</gene>
<keyword evidence="2" id="KW-1185">Reference proteome</keyword>
<reference evidence="1" key="1">
    <citation type="submission" date="2023-04" db="EMBL/GenBank/DDBJ databases">
        <title>Black Yeasts Isolated from many extreme environments.</title>
        <authorList>
            <person name="Coleine C."/>
            <person name="Stajich J.E."/>
            <person name="Selbmann L."/>
        </authorList>
    </citation>
    <scope>NUCLEOTIDE SEQUENCE</scope>
    <source>
        <strain evidence="1">CCFEE 5312</strain>
    </source>
</reference>
<comment type="caution">
    <text evidence="1">The sequence shown here is derived from an EMBL/GenBank/DDBJ whole genome shotgun (WGS) entry which is preliminary data.</text>
</comment>
<dbReference type="EMBL" id="JAWDJX010000006">
    <property type="protein sequence ID" value="KAK3056160.1"/>
    <property type="molecule type" value="Genomic_DNA"/>
</dbReference>
<dbReference type="Proteomes" id="UP001271007">
    <property type="component" value="Unassembled WGS sequence"/>
</dbReference>
<sequence>MNIRGPQTSTFTRNVLEKLLKDNKADTGKKFFRMYQNQEQKFGGLAVAMQAIMREPRFLNNDDVWEIVTVTSEHMAELREQFKDALEDSLSTGVKNV</sequence>
<protein>
    <submittedName>
        <fullName evidence="1">Uncharacterized protein</fullName>
    </submittedName>
</protein>